<evidence type="ECO:0000256" key="5">
    <source>
        <dbReference type="ARBA" id="ARBA00022729"/>
    </source>
</evidence>
<name>A0AAW2W3M9_SESRA</name>
<keyword evidence="5 12" id="KW-0732">Signal</keyword>
<dbReference type="FunFam" id="2.60.120.430:FF:000003">
    <property type="entry name" value="FERONIA receptor-like kinase"/>
    <property type="match status" value="1"/>
</dbReference>
<dbReference type="EMBL" id="JACGWJ010000002">
    <property type="protein sequence ID" value="KAL0435993.1"/>
    <property type="molecule type" value="Genomic_DNA"/>
</dbReference>
<comment type="caution">
    <text evidence="14">The sequence shown here is derived from an EMBL/GenBank/DDBJ whole genome shotgun (WGS) entry which is preliminary data.</text>
</comment>
<keyword evidence="6" id="KW-0547">Nucleotide-binding</keyword>
<dbReference type="GO" id="GO:0004674">
    <property type="term" value="F:protein serine/threonine kinase activity"/>
    <property type="evidence" value="ECO:0007669"/>
    <property type="project" value="UniProtKB-KW"/>
</dbReference>
<evidence type="ECO:0000259" key="13">
    <source>
        <dbReference type="Pfam" id="PF12819"/>
    </source>
</evidence>
<keyword evidence="4" id="KW-0812">Transmembrane</keyword>
<dbReference type="PANTHER" id="PTHR34590">
    <property type="entry name" value="OS03G0124300 PROTEIN-RELATED"/>
    <property type="match status" value="1"/>
</dbReference>
<dbReference type="PANTHER" id="PTHR34590:SF5">
    <property type="entry name" value="OS04G0586500 PROTEIN"/>
    <property type="match status" value="1"/>
</dbReference>
<feature type="chain" id="PRO_5043665948" evidence="12">
    <location>
        <begin position="25"/>
        <end position="430"/>
    </location>
</feature>
<evidence type="ECO:0000256" key="3">
    <source>
        <dbReference type="ARBA" id="ARBA00022679"/>
    </source>
</evidence>
<evidence type="ECO:0000313" key="14">
    <source>
        <dbReference type="EMBL" id="KAL0435993.1"/>
    </source>
</evidence>
<evidence type="ECO:0000256" key="7">
    <source>
        <dbReference type="ARBA" id="ARBA00022777"/>
    </source>
</evidence>
<accession>A0AAW2W3M9</accession>
<dbReference type="AlphaFoldDB" id="A0AAW2W3M9"/>
<dbReference type="GO" id="GO:0004714">
    <property type="term" value="F:transmembrane receptor protein tyrosine kinase activity"/>
    <property type="evidence" value="ECO:0007669"/>
    <property type="project" value="InterPro"/>
</dbReference>
<evidence type="ECO:0000256" key="8">
    <source>
        <dbReference type="ARBA" id="ARBA00022840"/>
    </source>
</evidence>
<keyword evidence="3" id="KW-0808">Transferase</keyword>
<comment type="subcellular location">
    <subcellularLocation>
        <location evidence="1">Membrane</location>
        <topology evidence="1">Single-pass type I membrane protein</topology>
    </subcellularLocation>
</comment>
<evidence type="ECO:0000256" key="6">
    <source>
        <dbReference type="ARBA" id="ARBA00022741"/>
    </source>
</evidence>
<evidence type="ECO:0000256" key="10">
    <source>
        <dbReference type="ARBA" id="ARBA00023136"/>
    </source>
</evidence>
<dbReference type="Pfam" id="PF12819">
    <property type="entry name" value="Malectin_like"/>
    <property type="match status" value="1"/>
</dbReference>
<keyword evidence="14" id="KW-0675">Receptor</keyword>
<organism evidence="14">
    <name type="scientific">Sesamum radiatum</name>
    <name type="common">Black benniseed</name>
    <dbReference type="NCBI Taxonomy" id="300843"/>
    <lineage>
        <taxon>Eukaryota</taxon>
        <taxon>Viridiplantae</taxon>
        <taxon>Streptophyta</taxon>
        <taxon>Embryophyta</taxon>
        <taxon>Tracheophyta</taxon>
        <taxon>Spermatophyta</taxon>
        <taxon>Magnoliopsida</taxon>
        <taxon>eudicotyledons</taxon>
        <taxon>Gunneridae</taxon>
        <taxon>Pentapetalae</taxon>
        <taxon>asterids</taxon>
        <taxon>lamiids</taxon>
        <taxon>Lamiales</taxon>
        <taxon>Pedaliaceae</taxon>
        <taxon>Sesamum</taxon>
    </lineage>
</organism>
<dbReference type="InterPro" id="IPR045272">
    <property type="entry name" value="ANXUR1/2-like"/>
</dbReference>
<keyword evidence="10" id="KW-0472">Membrane</keyword>
<keyword evidence="2" id="KW-0723">Serine/threonine-protein kinase</keyword>
<evidence type="ECO:0000256" key="11">
    <source>
        <dbReference type="ARBA" id="ARBA00023180"/>
    </source>
</evidence>
<dbReference type="FunFam" id="2.60.120.430:FF:000007">
    <property type="entry name" value="FERONIA receptor-like kinase"/>
    <property type="match status" value="1"/>
</dbReference>
<protein>
    <submittedName>
        <fullName evidence="14">Receptor-like protein kinase ANXUR1</fullName>
    </submittedName>
</protein>
<evidence type="ECO:0000256" key="1">
    <source>
        <dbReference type="ARBA" id="ARBA00004479"/>
    </source>
</evidence>
<sequence length="430" mass="47515">MNAKNHILFLSLLGLSLFLNGIHGTGHHGPGHGHHRLKALILSCGSSASEKDADERTWEPDEKYILSPDKGVMTKSDTQDPSLPSTVPYMTARIFKSETAYLLPLQNSTSRTLLRLHFYPSSYPNFNISNSYFSVTAGGVTLLSNFSSYLAAQALSQAYFIKEYYLAAGKDPTLTLTFKPSDKYADSFAFVNGIEVISAPAVFDADPVLAGSAAGSINDDHQALTVPIEASSMETMFRLNVGGQYIGPANDSDGLMRSWYDDTVYLYGGWYGVATRANITVDYKGLPSYMAPLDVYRTYRRMGPEATVNLASNLTWIFQVDPSFMYLLRLHWCDSDMTRTNQRVFDVFVNNKTAASEIDVFALTGSLAAPTKRDYVVHVNNNTDQLWLALHPHKASKPEFADALLNGLEIFKLSDNAKSISRDLTPSCQI</sequence>
<reference evidence="14" key="1">
    <citation type="submission" date="2020-06" db="EMBL/GenBank/DDBJ databases">
        <authorList>
            <person name="Li T."/>
            <person name="Hu X."/>
            <person name="Zhang T."/>
            <person name="Song X."/>
            <person name="Zhang H."/>
            <person name="Dai N."/>
            <person name="Sheng W."/>
            <person name="Hou X."/>
            <person name="Wei L."/>
        </authorList>
    </citation>
    <scope>NUCLEOTIDE SEQUENCE</scope>
    <source>
        <strain evidence="14">G02</strain>
        <tissue evidence="14">Leaf</tissue>
    </source>
</reference>
<dbReference type="Gene3D" id="2.60.120.430">
    <property type="entry name" value="Galactose-binding lectin"/>
    <property type="match status" value="2"/>
</dbReference>
<keyword evidence="8" id="KW-0067">ATP-binding</keyword>
<evidence type="ECO:0000256" key="4">
    <source>
        <dbReference type="ARBA" id="ARBA00022692"/>
    </source>
</evidence>
<proteinExistence type="predicted"/>
<evidence type="ECO:0000256" key="9">
    <source>
        <dbReference type="ARBA" id="ARBA00022989"/>
    </source>
</evidence>
<keyword evidence="7 14" id="KW-0418">Kinase</keyword>
<keyword evidence="9" id="KW-1133">Transmembrane helix</keyword>
<gene>
    <name evidence="14" type="ORF">Sradi_0307200</name>
</gene>
<dbReference type="InterPro" id="IPR024788">
    <property type="entry name" value="Malectin-like_Carb-bd_dom"/>
</dbReference>
<keyword evidence="11" id="KW-0325">Glycoprotein</keyword>
<evidence type="ECO:0000256" key="2">
    <source>
        <dbReference type="ARBA" id="ARBA00022527"/>
    </source>
</evidence>
<feature type="signal peptide" evidence="12">
    <location>
        <begin position="1"/>
        <end position="24"/>
    </location>
</feature>
<evidence type="ECO:0000256" key="12">
    <source>
        <dbReference type="SAM" id="SignalP"/>
    </source>
</evidence>
<reference evidence="14" key="2">
    <citation type="journal article" date="2024" name="Plant">
        <title>Genomic evolution and insights into agronomic trait innovations of Sesamum species.</title>
        <authorList>
            <person name="Miao H."/>
            <person name="Wang L."/>
            <person name="Qu L."/>
            <person name="Liu H."/>
            <person name="Sun Y."/>
            <person name="Le M."/>
            <person name="Wang Q."/>
            <person name="Wei S."/>
            <person name="Zheng Y."/>
            <person name="Lin W."/>
            <person name="Duan Y."/>
            <person name="Cao H."/>
            <person name="Xiong S."/>
            <person name="Wang X."/>
            <person name="Wei L."/>
            <person name="Li C."/>
            <person name="Ma Q."/>
            <person name="Ju M."/>
            <person name="Zhao R."/>
            <person name="Li G."/>
            <person name="Mu C."/>
            <person name="Tian Q."/>
            <person name="Mei H."/>
            <person name="Zhang T."/>
            <person name="Gao T."/>
            <person name="Zhang H."/>
        </authorList>
    </citation>
    <scope>NUCLEOTIDE SEQUENCE</scope>
    <source>
        <strain evidence="14">G02</strain>
    </source>
</reference>
<feature type="domain" description="Malectin-like" evidence="13">
    <location>
        <begin position="42"/>
        <end position="412"/>
    </location>
</feature>
<dbReference type="GO" id="GO:0005524">
    <property type="term" value="F:ATP binding"/>
    <property type="evidence" value="ECO:0007669"/>
    <property type="project" value="UniProtKB-KW"/>
</dbReference>
<dbReference type="GO" id="GO:0016020">
    <property type="term" value="C:membrane"/>
    <property type="evidence" value="ECO:0007669"/>
    <property type="project" value="UniProtKB-SubCell"/>
</dbReference>